<reference evidence="4 5" key="1">
    <citation type="journal article" date="2015" name="Stand. Genomic Sci.">
        <title>Genomic Encyclopedia of Bacterial and Archaeal Type Strains, Phase III: the genomes of soil and plant-associated and newly described type strains.</title>
        <authorList>
            <person name="Whitman W.B."/>
            <person name="Woyke T."/>
            <person name="Klenk H.P."/>
            <person name="Zhou Y."/>
            <person name="Lilburn T.G."/>
            <person name="Beck B.J."/>
            <person name="De Vos P."/>
            <person name="Vandamme P."/>
            <person name="Eisen J.A."/>
            <person name="Garrity G."/>
            <person name="Hugenholtz P."/>
            <person name="Kyrpides N.C."/>
        </authorList>
    </citation>
    <scope>NUCLEOTIDE SEQUENCE [LARGE SCALE GENOMIC DNA]</scope>
    <source>
        <strain evidence="4 5">CGMCC 1.2546</strain>
    </source>
</reference>
<comment type="similarity">
    <text evidence="2">Belongs to the bacterial solute-binding protein 2 family.</text>
</comment>
<dbReference type="Proteomes" id="UP000317122">
    <property type="component" value="Unassembled WGS sequence"/>
</dbReference>
<evidence type="ECO:0000259" key="3">
    <source>
        <dbReference type="Pfam" id="PF13407"/>
    </source>
</evidence>
<accession>A0A562N887</accession>
<gene>
    <name evidence="4" type="ORF">IQ26_05263</name>
</gene>
<comment type="caution">
    <text evidence="4">The sequence shown here is derived from an EMBL/GenBank/DDBJ whole genome shotgun (WGS) entry which is preliminary data.</text>
</comment>
<dbReference type="AlphaFoldDB" id="A0A562N887"/>
<evidence type="ECO:0000256" key="1">
    <source>
        <dbReference type="ARBA" id="ARBA00004418"/>
    </source>
</evidence>
<keyword evidence="5" id="KW-1185">Reference proteome</keyword>
<sequence>MSSTKSGGTQVSDRPIDQASAGGGLLRKFLSMLAMSAATTTVLAASHAAAQAANPFQCEPGEKYVMNVMVSGVEYWFPVYEMFKQAGQQFGCETEYTGTPEYDVNKQIATFDQALAQKPAGILVHPMNSDPFIEPINRAIDQGTAVVTFAADSPNSKRVSYITSDNVAEGTYAADAVAKAMDGKGEYAVLENPGQDNHDKRIAAFIARMEAKWPEMKLVGRAASNQDATKAYQAVLSLAQAHPDLGAVFMPEANSAIGAAQAAKEGGGKIRVMLADVNAKILDMIKAGEIFGSVNPNQGMQGYMGFMLLWLAKHPELIDPMNDARRSGFNGMGVPFVDNGFSIVTADNADDFYWDAYLNRRGTKGIEE</sequence>
<feature type="domain" description="Periplasmic binding protein" evidence="3">
    <location>
        <begin position="70"/>
        <end position="310"/>
    </location>
</feature>
<dbReference type="GO" id="GO:0030288">
    <property type="term" value="C:outer membrane-bounded periplasmic space"/>
    <property type="evidence" value="ECO:0007669"/>
    <property type="project" value="TreeGrafter"/>
</dbReference>
<organism evidence="4 5">
    <name type="scientific">Mesorhizobium tianshanense</name>
    <dbReference type="NCBI Taxonomy" id="39844"/>
    <lineage>
        <taxon>Bacteria</taxon>
        <taxon>Pseudomonadati</taxon>
        <taxon>Pseudomonadota</taxon>
        <taxon>Alphaproteobacteria</taxon>
        <taxon>Hyphomicrobiales</taxon>
        <taxon>Phyllobacteriaceae</taxon>
        <taxon>Mesorhizobium</taxon>
    </lineage>
</organism>
<dbReference type="InterPro" id="IPR028082">
    <property type="entry name" value="Peripla_BP_I"/>
</dbReference>
<dbReference type="GO" id="GO:0030246">
    <property type="term" value="F:carbohydrate binding"/>
    <property type="evidence" value="ECO:0007669"/>
    <property type="project" value="TreeGrafter"/>
</dbReference>
<dbReference type="InterPro" id="IPR025997">
    <property type="entry name" value="SBP_2_dom"/>
</dbReference>
<dbReference type="PANTHER" id="PTHR30036:SF7">
    <property type="entry name" value="ABC TRANSPORTER PERIPLASMIC-BINDING PROTEIN YPHF"/>
    <property type="match status" value="1"/>
</dbReference>
<dbReference type="SUPFAM" id="SSF53822">
    <property type="entry name" value="Periplasmic binding protein-like I"/>
    <property type="match status" value="1"/>
</dbReference>
<evidence type="ECO:0000256" key="2">
    <source>
        <dbReference type="ARBA" id="ARBA00007639"/>
    </source>
</evidence>
<evidence type="ECO:0000313" key="5">
    <source>
        <dbReference type="Proteomes" id="UP000317122"/>
    </source>
</evidence>
<comment type="subcellular location">
    <subcellularLocation>
        <location evidence="1">Periplasm</location>
    </subcellularLocation>
</comment>
<dbReference type="InterPro" id="IPR050555">
    <property type="entry name" value="Bact_Solute-Bind_Prot2"/>
</dbReference>
<evidence type="ECO:0000313" key="4">
    <source>
        <dbReference type="EMBL" id="TWI28385.1"/>
    </source>
</evidence>
<protein>
    <submittedName>
        <fullName evidence="4">Ribose transport system substrate-binding protein</fullName>
    </submittedName>
</protein>
<name>A0A562N887_9HYPH</name>
<dbReference type="Pfam" id="PF13407">
    <property type="entry name" value="Peripla_BP_4"/>
    <property type="match status" value="1"/>
</dbReference>
<dbReference type="Gene3D" id="3.40.50.2300">
    <property type="match status" value="2"/>
</dbReference>
<dbReference type="PANTHER" id="PTHR30036">
    <property type="entry name" value="D-XYLOSE-BINDING PERIPLASMIC PROTEIN"/>
    <property type="match status" value="1"/>
</dbReference>
<proteinExistence type="inferred from homology"/>
<dbReference type="CDD" id="cd19969">
    <property type="entry name" value="PBP1_ABC_sugar_binding-like"/>
    <property type="match status" value="1"/>
</dbReference>
<dbReference type="EMBL" id="VLKT01000038">
    <property type="protein sequence ID" value="TWI28385.1"/>
    <property type="molecule type" value="Genomic_DNA"/>
</dbReference>